<keyword evidence="3" id="KW-1185">Reference proteome</keyword>
<dbReference type="EMBL" id="JACOPV010000008">
    <property type="protein sequence ID" value="MBM5458763.1"/>
    <property type="molecule type" value="Genomic_DNA"/>
</dbReference>
<feature type="compositionally biased region" description="Basic and acidic residues" evidence="1">
    <location>
        <begin position="367"/>
        <end position="377"/>
    </location>
</feature>
<sequence>MDTILTSALTNRVAMRYARRVCNDREAGMPLELALTSRAVPEGLWEDMRAITAAVDAGWFAVPAGPGLTYSKTQHGALTLLSSRAPWLNALHAEATAFESMRQATGIPLVKGFGVISLPDFQADAVAAGTRLARLPREHAAGEITLELWVQVLLDTQAIAQHIRTQMECLSPAWMWDPLHPLPVQIERLRDHGCLHLLLAYVSNTRDRYLDTFERKLLGDVQYRGLAPAEYERRWAAELQRRADVDRSHWQETYALIRRLAGIMDGVASYHQATLTRRLKQESNGAFRLQRSELTRDGLVVEVRPNFCVGQNQKLETGFMLVNYCQALADETESAALSFPAYLDACDRASSRIRDLEEPSSAPAPRRPRDDFDTAAA</sequence>
<accession>A0ABS2BYS1</accession>
<feature type="region of interest" description="Disordered" evidence="1">
    <location>
        <begin position="353"/>
        <end position="377"/>
    </location>
</feature>
<proteinExistence type="predicted"/>
<dbReference type="RefSeq" id="WP_203584697.1">
    <property type="nucleotide sequence ID" value="NZ_JACOPV010000008.1"/>
</dbReference>
<dbReference type="Proteomes" id="UP000745663">
    <property type="component" value="Unassembled WGS sequence"/>
</dbReference>
<comment type="caution">
    <text evidence="2">The sequence shown here is derived from an EMBL/GenBank/DDBJ whole genome shotgun (WGS) entry which is preliminary data.</text>
</comment>
<evidence type="ECO:0000256" key="1">
    <source>
        <dbReference type="SAM" id="MobiDB-lite"/>
    </source>
</evidence>
<name>A0ABS2BYS1_9PSED</name>
<reference evidence="2 3" key="1">
    <citation type="submission" date="2020-08" db="EMBL/GenBank/DDBJ databases">
        <title>Description of novel Pseudomonas species.</title>
        <authorList>
            <person name="Duman M."/>
            <person name="Mulet M."/>
            <person name="Altun S."/>
            <person name="Saticioglu I.B."/>
            <person name="Lalucat J."/>
            <person name="Garcia-Valdes E."/>
        </authorList>
    </citation>
    <scope>NUCLEOTIDE SEQUENCE [LARGE SCALE GENOMIC DNA]</scope>
    <source>
        <strain evidence="2 3">P66</strain>
    </source>
</reference>
<protein>
    <submittedName>
        <fullName evidence="2">Uncharacterized protein</fullName>
    </submittedName>
</protein>
<gene>
    <name evidence="2" type="ORF">H8F21_14440</name>
</gene>
<organism evidence="2 3">
    <name type="scientific">Pseudomonas arcuscaelestis</name>
    <dbReference type="NCBI Taxonomy" id="2710591"/>
    <lineage>
        <taxon>Bacteria</taxon>
        <taxon>Pseudomonadati</taxon>
        <taxon>Pseudomonadota</taxon>
        <taxon>Gammaproteobacteria</taxon>
        <taxon>Pseudomonadales</taxon>
        <taxon>Pseudomonadaceae</taxon>
        <taxon>Pseudomonas</taxon>
    </lineage>
</organism>
<evidence type="ECO:0000313" key="3">
    <source>
        <dbReference type="Proteomes" id="UP000745663"/>
    </source>
</evidence>
<evidence type="ECO:0000313" key="2">
    <source>
        <dbReference type="EMBL" id="MBM5458763.1"/>
    </source>
</evidence>